<feature type="chain" id="PRO_5040371163" evidence="1">
    <location>
        <begin position="20"/>
        <end position="164"/>
    </location>
</feature>
<reference evidence="3" key="1">
    <citation type="journal article" date="2020" name="Stud. Mycol.">
        <title>101 Dothideomycetes genomes: A test case for predicting lifestyles and emergence of pathogens.</title>
        <authorList>
            <person name="Haridas S."/>
            <person name="Albert R."/>
            <person name="Binder M."/>
            <person name="Bloem J."/>
            <person name="LaButti K."/>
            <person name="Salamov A."/>
            <person name="Andreopoulos B."/>
            <person name="Baker S."/>
            <person name="Barry K."/>
            <person name="Bills G."/>
            <person name="Bluhm B."/>
            <person name="Cannon C."/>
            <person name="Castanera R."/>
            <person name="Culley D."/>
            <person name="Daum C."/>
            <person name="Ezra D."/>
            <person name="Gonzalez J."/>
            <person name="Henrissat B."/>
            <person name="Kuo A."/>
            <person name="Liang C."/>
            <person name="Lipzen A."/>
            <person name="Lutzoni F."/>
            <person name="Magnuson J."/>
            <person name="Mondo S."/>
            <person name="Nolan M."/>
            <person name="Ohm R."/>
            <person name="Pangilinan J."/>
            <person name="Park H.-J."/>
            <person name="Ramirez L."/>
            <person name="Alfaro M."/>
            <person name="Sun H."/>
            <person name="Tritt A."/>
            <person name="Yoshinaga Y."/>
            <person name="Zwiers L.-H."/>
            <person name="Turgeon B."/>
            <person name="Goodwin S."/>
            <person name="Spatafora J."/>
            <person name="Crous P."/>
            <person name="Grigoriev I."/>
        </authorList>
    </citation>
    <scope>NUCLEOTIDE SEQUENCE [LARGE SCALE GENOMIC DNA]</scope>
    <source>
        <strain evidence="3">CBS 304.66</strain>
    </source>
</reference>
<comment type="caution">
    <text evidence="2">The sequence shown here is derived from an EMBL/GenBank/DDBJ whole genome shotgun (WGS) entry which is preliminary data.</text>
</comment>
<organism evidence="2 3">
    <name type="scientific">Lojkania enalia</name>
    <dbReference type="NCBI Taxonomy" id="147567"/>
    <lineage>
        <taxon>Eukaryota</taxon>
        <taxon>Fungi</taxon>
        <taxon>Dikarya</taxon>
        <taxon>Ascomycota</taxon>
        <taxon>Pezizomycotina</taxon>
        <taxon>Dothideomycetes</taxon>
        <taxon>Pleosporomycetidae</taxon>
        <taxon>Pleosporales</taxon>
        <taxon>Pleosporales incertae sedis</taxon>
        <taxon>Lojkania</taxon>
    </lineage>
</organism>
<evidence type="ECO:0000313" key="3">
    <source>
        <dbReference type="Proteomes" id="UP000800093"/>
    </source>
</evidence>
<evidence type="ECO:0000313" key="2">
    <source>
        <dbReference type="EMBL" id="KAF2259921.1"/>
    </source>
</evidence>
<feature type="signal peptide" evidence="1">
    <location>
        <begin position="1"/>
        <end position="19"/>
    </location>
</feature>
<dbReference type="OrthoDB" id="3795630at2759"/>
<sequence length="164" mass="17474">MYLRSILLASLAFFQLAVANFVIITTDLPQSTPPPDLNDAEQSLWISSAENKFLSLYFTYIQNLGISGLASLGEGKSDLDEFLATATQFSIPAVVTDLAEITTFTTVPDWYEALPTNAKKYQEELATAVVSMQAEVFSGAVGLGRGVTIASVVLAAAFAGLALL</sequence>
<gene>
    <name evidence="2" type="ORF">CC78DRAFT_590965</name>
</gene>
<keyword evidence="1" id="KW-0732">Signal</keyword>
<keyword evidence="3" id="KW-1185">Reference proteome</keyword>
<name>A0A9P4K0L7_9PLEO</name>
<accession>A0A9P4K0L7</accession>
<dbReference type="AlphaFoldDB" id="A0A9P4K0L7"/>
<evidence type="ECO:0000256" key="1">
    <source>
        <dbReference type="SAM" id="SignalP"/>
    </source>
</evidence>
<protein>
    <submittedName>
        <fullName evidence="2">Uncharacterized protein</fullName>
    </submittedName>
</protein>
<dbReference type="EMBL" id="ML986695">
    <property type="protein sequence ID" value="KAF2259921.1"/>
    <property type="molecule type" value="Genomic_DNA"/>
</dbReference>
<proteinExistence type="predicted"/>
<dbReference type="Proteomes" id="UP000800093">
    <property type="component" value="Unassembled WGS sequence"/>
</dbReference>